<feature type="transmembrane region" description="Helical" evidence="6">
    <location>
        <begin position="194"/>
        <end position="214"/>
    </location>
</feature>
<proteinExistence type="predicted"/>
<evidence type="ECO:0000256" key="2">
    <source>
        <dbReference type="ARBA" id="ARBA00022475"/>
    </source>
</evidence>
<dbReference type="InterPro" id="IPR051311">
    <property type="entry name" value="DedA_domain"/>
</dbReference>
<dbReference type="PANTHER" id="PTHR42709:SF6">
    <property type="entry name" value="UNDECAPRENYL PHOSPHATE TRANSPORTER A"/>
    <property type="match status" value="1"/>
</dbReference>
<feature type="transmembrane region" description="Helical" evidence="6">
    <location>
        <begin position="162"/>
        <end position="182"/>
    </location>
</feature>
<feature type="transmembrane region" description="Helical" evidence="6">
    <location>
        <begin position="75"/>
        <end position="101"/>
    </location>
</feature>
<protein>
    <submittedName>
        <fullName evidence="7">Membrane protein DedA, SNARE-associated domain</fullName>
    </submittedName>
</protein>
<keyword evidence="8" id="KW-1185">Reference proteome</keyword>
<reference evidence="7 8" key="1">
    <citation type="submission" date="2017-01" db="EMBL/GenBank/DDBJ databases">
        <authorList>
            <person name="Mah S.A."/>
            <person name="Swanson W.J."/>
            <person name="Moy G.W."/>
            <person name="Vacquier V.D."/>
        </authorList>
    </citation>
    <scope>NUCLEOTIDE SEQUENCE [LARGE SCALE GENOMIC DNA]</scope>
    <source>
        <strain evidence="7 8">CGMCC 1.8909</strain>
    </source>
</reference>
<evidence type="ECO:0000313" key="7">
    <source>
        <dbReference type="EMBL" id="SIS05310.1"/>
    </source>
</evidence>
<keyword evidence="3 6" id="KW-0812">Transmembrane</keyword>
<keyword evidence="4 6" id="KW-1133">Transmembrane helix</keyword>
<evidence type="ECO:0000256" key="4">
    <source>
        <dbReference type="ARBA" id="ARBA00022989"/>
    </source>
</evidence>
<evidence type="ECO:0000256" key="6">
    <source>
        <dbReference type="SAM" id="Phobius"/>
    </source>
</evidence>
<dbReference type="GO" id="GO:0005886">
    <property type="term" value="C:plasma membrane"/>
    <property type="evidence" value="ECO:0007669"/>
    <property type="project" value="UniProtKB-SubCell"/>
</dbReference>
<dbReference type="PANTHER" id="PTHR42709">
    <property type="entry name" value="ALKALINE PHOSPHATASE LIKE PROTEIN"/>
    <property type="match status" value="1"/>
</dbReference>
<evidence type="ECO:0000313" key="8">
    <source>
        <dbReference type="Proteomes" id="UP000185687"/>
    </source>
</evidence>
<organism evidence="7 8">
    <name type="scientific">Natronorubrum daqingense</name>
    <dbReference type="NCBI Taxonomy" id="588898"/>
    <lineage>
        <taxon>Archaea</taxon>
        <taxon>Methanobacteriati</taxon>
        <taxon>Methanobacteriota</taxon>
        <taxon>Stenosarchaea group</taxon>
        <taxon>Halobacteria</taxon>
        <taxon>Halobacteriales</taxon>
        <taxon>Natrialbaceae</taxon>
        <taxon>Natronorubrum</taxon>
    </lineage>
</organism>
<name>A0A1N7FY92_9EURY</name>
<evidence type="ECO:0000256" key="5">
    <source>
        <dbReference type="ARBA" id="ARBA00023136"/>
    </source>
</evidence>
<dbReference type="AlphaFoldDB" id="A0A1N7FY92"/>
<evidence type="ECO:0000256" key="3">
    <source>
        <dbReference type="ARBA" id="ARBA00022692"/>
    </source>
</evidence>
<keyword evidence="2" id="KW-1003">Cell membrane</keyword>
<feature type="transmembrane region" description="Helical" evidence="6">
    <location>
        <begin position="108"/>
        <end position="130"/>
    </location>
</feature>
<keyword evidence="5 6" id="KW-0472">Membrane</keyword>
<dbReference type="EMBL" id="FTNP01000008">
    <property type="protein sequence ID" value="SIS05310.1"/>
    <property type="molecule type" value="Genomic_DNA"/>
</dbReference>
<dbReference type="Proteomes" id="UP000185687">
    <property type="component" value="Unassembled WGS sequence"/>
</dbReference>
<comment type="subcellular location">
    <subcellularLocation>
        <location evidence="1">Cell membrane</location>
        <topology evidence="1">Multi-pass membrane protein</topology>
    </subcellularLocation>
</comment>
<sequence length="223" mass="24915">MYSLVRELAHKLEWIFQIDLSWCYRALYRHTERSIHVIVRAKTSSPNALYAMPVLEQLIESGFTLLLIFDEPALFLLFVLKGAIIGKIFPTSLLLPGYLIAISASSRLIAISILVASFGYVTGQLIIYHISNSRGIDAINALPNVSVSDEQIMKAEYYFQQYSGIGIFVTNLAPFVGSFIMIPAGMTSYPITRTTFYALTSTVLNYIIIVLISFESIELLGIL</sequence>
<gene>
    <name evidence="7" type="ORF">SAMN05421809_3570</name>
</gene>
<accession>A0A1N7FY92</accession>
<evidence type="ECO:0000256" key="1">
    <source>
        <dbReference type="ARBA" id="ARBA00004651"/>
    </source>
</evidence>